<dbReference type="Pfam" id="PF05002">
    <property type="entry name" value="SGS"/>
    <property type="match status" value="1"/>
</dbReference>
<feature type="domain" description="CS" evidence="5">
    <location>
        <begin position="192"/>
        <end position="285"/>
    </location>
</feature>
<evidence type="ECO:0000313" key="6">
    <source>
        <dbReference type="EMBL" id="CEM41791.1"/>
    </source>
</evidence>
<evidence type="ECO:0000259" key="5">
    <source>
        <dbReference type="PROSITE" id="PS51203"/>
    </source>
</evidence>
<dbReference type="Gene3D" id="2.60.40.790">
    <property type="match status" value="1"/>
</dbReference>
<keyword evidence="2" id="KW-0802">TPR repeat</keyword>
<dbReference type="EMBL" id="CDMZ01002311">
    <property type="protein sequence ID" value="CEM41791.1"/>
    <property type="molecule type" value="Genomic_DNA"/>
</dbReference>
<dbReference type="InterPro" id="IPR019734">
    <property type="entry name" value="TPR_rpt"/>
</dbReference>
<feature type="region of interest" description="Disordered" evidence="3">
    <location>
        <begin position="372"/>
        <end position="392"/>
    </location>
</feature>
<evidence type="ECO:0008006" key="7">
    <source>
        <dbReference type="Google" id="ProtNLM"/>
    </source>
</evidence>
<dbReference type="Pfam" id="PF04969">
    <property type="entry name" value="CS"/>
    <property type="match status" value="1"/>
</dbReference>
<proteinExistence type="inferred from homology"/>
<dbReference type="VEuPathDB" id="CryptoDB:Cvel_6360"/>
<dbReference type="SUPFAM" id="SSF49764">
    <property type="entry name" value="HSP20-like chaperones"/>
    <property type="match status" value="1"/>
</dbReference>
<dbReference type="CDD" id="cd06466">
    <property type="entry name" value="p23_CS_SGT1_like"/>
    <property type="match status" value="1"/>
</dbReference>
<dbReference type="InterPro" id="IPR044563">
    <property type="entry name" value="Sgt1-like"/>
</dbReference>
<dbReference type="SMART" id="SM00028">
    <property type="entry name" value="TPR"/>
    <property type="match status" value="3"/>
</dbReference>
<dbReference type="PROSITE" id="PS51203">
    <property type="entry name" value="CS"/>
    <property type="match status" value="1"/>
</dbReference>
<dbReference type="AlphaFoldDB" id="A0A0G4HCP5"/>
<feature type="repeat" description="TPR" evidence="2">
    <location>
        <begin position="37"/>
        <end position="70"/>
    </location>
</feature>
<dbReference type="InterPro" id="IPR007699">
    <property type="entry name" value="SGS_dom"/>
</dbReference>
<feature type="region of interest" description="Disordered" evidence="3">
    <location>
        <begin position="286"/>
        <end position="305"/>
    </location>
</feature>
<dbReference type="Gene3D" id="1.25.40.10">
    <property type="entry name" value="Tetratricopeptide repeat domain"/>
    <property type="match status" value="1"/>
</dbReference>
<evidence type="ECO:0000256" key="3">
    <source>
        <dbReference type="SAM" id="MobiDB-lite"/>
    </source>
</evidence>
<gene>
    <name evidence="6" type="ORF">Cvel_6360</name>
</gene>
<protein>
    <recommendedName>
        <fullName evidence="7">CS domain-containing protein</fullName>
    </recommendedName>
</protein>
<organism evidence="6">
    <name type="scientific">Chromera velia CCMP2878</name>
    <dbReference type="NCBI Taxonomy" id="1169474"/>
    <lineage>
        <taxon>Eukaryota</taxon>
        <taxon>Sar</taxon>
        <taxon>Alveolata</taxon>
        <taxon>Colpodellida</taxon>
        <taxon>Chromeraceae</taxon>
        <taxon>Chromera</taxon>
    </lineage>
</organism>
<sequence>MDPQEWFNAGNSCFVDENYAEAVQAYSQGIEADGTIAAFYSNRAAAYIKLGKLNEAIEDANKALTLDAGSRMALFRKGVALFYAGEYNASRLTFQEGVDLEDKQKSHLSSVWRTWLRKAEAEASGSALPLKGLVSSSTGAVVVPQKQSQPAPVAAPPKPVEQAPAPKIQEITSEPPAPAPSAPPTGTSISGRTRIRHEWVQNERNVCVTIYAKGVTKDKAKIEFGKSRLSVSLSLGESGSEEWALELDPLFGEIDMDRCAVKYLPLKVEIDLAKAETGKTWSSLEKAQTGAENAPAKYPTSSTKKKDWSAIDREIEKELKADKPQGEEALNSLFREIYSKGDEETRRAMVKSFQTSGGTVLSTNWGEVAKADYEDKDRPTAPDGQKWGKWEH</sequence>
<dbReference type="InterPro" id="IPR011990">
    <property type="entry name" value="TPR-like_helical_dom_sf"/>
</dbReference>
<dbReference type="GO" id="GO:0051087">
    <property type="term" value="F:protein-folding chaperone binding"/>
    <property type="evidence" value="ECO:0007669"/>
    <property type="project" value="InterPro"/>
</dbReference>
<reference evidence="6" key="1">
    <citation type="submission" date="2014-11" db="EMBL/GenBank/DDBJ databases">
        <authorList>
            <person name="Otto D Thomas"/>
            <person name="Naeem Raeece"/>
        </authorList>
    </citation>
    <scope>NUCLEOTIDE SEQUENCE</scope>
</reference>
<evidence type="ECO:0000256" key="2">
    <source>
        <dbReference type="PROSITE-ProRule" id="PRU00339"/>
    </source>
</evidence>
<dbReference type="PANTHER" id="PTHR45862">
    <property type="entry name" value="PROTEIN SGT1 HOMOLOG"/>
    <property type="match status" value="1"/>
</dbReference>
<evidence type="ECO:0000256" key="1">
    <source>
        <dbReference type="ARBA" id="ARBA00008509"/>
    </source>
</evidence>
<comment type="similarity">
    <text evidence="1">Belongs to the SGT1 family.</text>
</comment>
<accession>A0A0G4HCP5</accession>
<feature type="region of interest" description="Disordered" evidence="3">
    <location>
        <begin position="170"/>
        <end position="190"/>
    </location>
</feature>
<dbReference type="Pfam" id="PF00515">
    <property type="entry name" value="TPR_1"/>
    <property type="match status" value="1"/>
</dbReference>
<evidence type="ECO:0000259" key="4">
    <source>
        <dbReference type="PROSITE" id="PS51048"/>
    </source>
</evidence>
<dbReference type="PROSITE" id="PS50005">
    <property type="entry name" value="TPR"/>
    <property type="match status" value="1"/>
</dbReference>
<dbReference type="InterPro" id="IPR007052">
    <property type="entry name" value="CS_dom"/>
</dbReference>
<dbReference type="PROSITE" id="PS51048">
    <property type="entry name" value="SGS"/>
    <property type="match status" value="1"/>
</dbReference>
<dbReference type="SUPFAM" id="SSF48452">
    <property type="entry name" value="TPR-like"/>
    <property type="match status" value="1"/>
</dbReference>
<dbReference type="InterPro" id="IPR008978">
    <property type="entry name" value="HSP20-like_chaperone"/>
</dbReference>
<feature type="domain" description="SGS" evidence="4">
    <location>
        <begin position="297"/>
        <end position="392"/>
    </location>
</feature>
<name>A0A0G4HCP5_9ALVE</name>